<reference evidence="3" key="1">
    <citation type="submission" date="2021-03" db="EMBL/GenBank/DDBJ databases">
        <title>Chromosome level genome of the anhydrobiotic midge Polypedilum vanderplanki.</title>
        <authorList>
            <person name="Yoshida Y."/>
            <person name="Kikawada T."/>
            <person name="Gusev O."/>
        </authorList>
    </citation>
    <scope>NUCLEOTIDE SEQUENCE</scope>
    <source>
        <strain evidence="3">NIAS01</strain>
        <tissue evidence="3">Whole body or cell culture</tissue>
    </source>
</reference>
<evidence type="ECO:0000256" key="1">
    <source>
        <dbReference type="SAM" id="Coils"/>
    </source>
</evidence>
<proteinExistence type="predicted"/>
<keyword evidence="1" id="KW-0175">Coiled coil</keyword>
<feature type="region of interest" description="Disordered" evidence="2">
    <location>
        <begin position="118"/>
        <end position="140"/>
    </location>
</feature>
<comment type="caution">
    <text evidence="3">The sequence shown here is derived from an EMBL/GenBank/DDBJ whole genome shotgun (WGS) entry which is preliminary data.</text>
</comment>
<accession>A0A9J6BFL5</accession>
<dbReference type="AlphaFoldDB" id="A0A9J6BFL5"/>
<sequence length="140" mass="16310">MSSLENYKMLNKELALKVQKLKVELRKEQDENKELRRELVDEKEKNAEMKIQLENYASGQTSHGLDSLQLATSTVIIIESDEEINESDKMKAVEVEEDSVCKMKKFSIVIKKFDLPTESDKNKRPITKNHNTRSKQYFSL</sequence>
<protein>
    <submittedName>
        <fullName evidence="3">Uncharacterized protein</fullName>
    </submittedName>
</protein>
<gene>
    <name evidence="3" type="ORF">PVAND_016607</name>
</gene>
<name>A0A9J6BFL5_POLVA</name>
<feature type="coiled-coil region" evidence="1">
    <location>
        <begin position="4"/>
        <end position="52"/>
    </location>
</feature>
<feature type="compositionally biased region" description="Basic residues" evidence="2">
    <location>
        <begin position="124"/>
        <end position="133"/>
    </location>
</feature>
<evidence type="ECO:0000313" key="4">
    <source>
        <dbReference type="Proteomes" id="UP001107558"/>
    </source>
</evidence>
<dbReference type="Proteomes" id="UP001107558">
    <property type="component" value="Chromosome 4"/>
</dbReference>
<evidence type="ECO:0000256" key="2">
    <source>
        <dbReference type="SAM" id="MobiDB-lite"/>
    </source>
</evidence>
<dbReference type="EMBL" id="JADBJN010000004">
    <property type="protein sequence ID" value="KAG5668676.1"/>
    <property type="molecule type" value="Genomic_DNA"/>
</dbReference>
<keyword evidence="4" id="KW-1185">Reference proteome</keyword>
<evidence type="ECO:0000313" key="3">
    <source>
        <dbReference type="EMBL" id="KAG5668676.1"/>
    </source>
</evidence>
<organism evidence="3 4">
    <name type="scientific">Polypedilum vanderplanki</name>
    <name type="common">Sleeping chironomid midge</name>
    <dbReference type="NCBI Taxonomy" id="319348"/>
    <lineage>
        <taxon>Eukaryota</taxon>
        <taxon>Metazoa</taxon>
        <taxon>Ecdysozoa</taxon>
        <taxon>Arthropoda</taxon>
        <taxon>Hexapoda</taxon>
        <taxon>Insecta</taxon>
        <taxon>Pterygota</taxon>
        <taxon>Neoptera</taxon>
        <taxon>Endopterygota</taxon>
        <taxon>Diptera</taxon>
        <taxon>Nematocera</taxon>
        <taxon>Chironomoidea</taxon>
        <taxon>Chironomidae</taxon>
        <taxon>Chironominae</taxon>
        <taxon>Polypedilum</taxon>
        <taxon>Polypedilum</taxon>
    </lineage>
</organism>